<keyword evidence="3" id="KW-1185">Reference proteome</keyword>
<sequence length="97" mass="10822">MTEPSTKRTPLSRAEFLQFNRRWTDEDRAVIQEHLDATGAATFEEVDPPGYNHYVEVSDADGNVLMHVSKGTIYRDGDKHRLSTTRGGRGGSRAETG</sequence>
<organism evidence="2 3">
    <name type="scientific">Nocardioides marinquilinus</name>
    <dbReference type="NCBI Taxonomy" id="1210400"/>
    <lineage>
        <taxon>Bacteria</taxon>
        <taxon>Bacillati</taxon>
        <taxon>Actinomycetota</taxon>
        <taxon>Actinomycetes</taxon>
        <taxon>Propionibacteriales</taxon>
        <taxon>Nocardioidaceae</taxon>
        <taxon>Nocardioides</taxon>
    </lineage>
</organism>
<evidence type="ECO:0000256" key="1">
    <source>
        <dbReference type="SAM" id="MobiDB-lite"/>
    </source>
</evidence>
<dbReference type="RefSeq" id="WP_345454008.1">
    <property type="nucleotide sequence ID" value="NZ_BAABKG010000001.1"/>
</dbReference>
<evidence type="ECO:0000313" key="2">
    <source>
        <dbReference type="EMBL" id="GAA5141777.1"/>
    </source>
</evidence>
<name>A0ABP9P6T8_9ACTN</name>
<reference evidence="3" key="1">
    <citation type="journal article" date="2019" name="Int. J. Syst. Evol. Microbiol.">
        <title>The Global Catalogue of Microorganisms (GCM) 10K type strain sequencing project: providing services to taxonomists for standard genome sequencing and annotation.</title>
        <authorList>
            <consortium name="The Broad Institute Genomics Platform"/>
            <consortium name="The Broad Institute Genome Sequencing Center for Infectious Disease"/>
            <person name="Wu L."/>
            <person name="Ma J."/>
        </authorList>
    </citation>
    <scope>NUCLEOTIDE SEQUENCE [LARGE SCALE GENOMIC DNA]</scope>
    <source>
        <strain evidence="3">JCM 18459</strain>
    </source>
</reference>
<dbReference type="Proteomes" id="UP001500221">
    <property type="component" value="Unassembled WGS sequence"/>
</dbReference>
<feature type="region of interest" description="Disordered" evidence="1">
    <location>
        <begin position="76"/>
        <end position="97"/>
    </location>
</feature>
<evidence type="ECO:0000313" key="3">
    <source>
        <dbReference type="Proteomes" id="UP001500221"/>
    </source>
</evidence>
<protein>
    <submittedName>
        <fullName evidence="2">Uncharacterized protein</fullName>
    </submittedName>
</protein>
<gene>
    <name evidence="2" type="ORF">GCM10023340_04040</name>
</gene>
<proteinExistence type="predicted"/>
<dbReference type="EMBL" id="BAABKG010000001">
    <property type="protein sequence ID" value="GAA5141777.1"/>
    <property type="molecule type" value="Genomic_DNA"/>
</dbReference>
<accession>A0ABP9P6T8</accession>
<comment type="caution">
    <text evidence="2">The sequence shown here is derived from an EMBL/GenBank/DDBJ whole genome shotgun (WGS) entry which is preliminary data.</text>
</comment>